<name>A0A1I7S4S5_BURXY</name>
<keyword evidence="1" id="KW-1133">Transmembrane helix</keyword>
<dbReference type="WBParaSite" id="BXY_0800800.1">
    <property type="protein sequence ID" value="BXY_0800800.1"/>
    <property type="gene ID" value="BXY_0800800"/>
</dbReference>
<keyword evidence="1" id="KW-0472">Membrane</keyword>
<evidence type="ECO:0000313" key="5">
    <source>
        <dbReference type="WBParaSite" id="BXY_0800800.1"/>
    </source>
</evidence>
<protein>
    <submittedName>
        <fullName evidence="2">(pine wood nematode) hypothetical protein</fullName>
    </submittedName>
</protein>
<reference evidence="2" key="2">
    <citation type="submission" date="2020-09" db="EMBL/GenBank/DDBJ databases">
        <authorList>
            <person name="Kikuchi T."/>
        </authorList>
    </citation>
    <scope>NUCLEOTIDE SEQUENCE</scope>
    <source>
        <strain evidence="2">Ka4C1</strain>
    </source>
</reference>
<keyword evidence="1" id="KW-0812">Transmembrane</keyword>
<accession>A0A1I7S4S5</accession>
<organism evidence="3 5">
    <name type="scientific">Bursaphelenchus xylophilus</name>
    <name type="common">Pinewood nematode worm</name>
    <name type="synonym">Aphelenchoides xylophilus</name>
    <dbReference type="NCBI Taxonomy" id="6326"/>
    <lineage>
        <taxon>Eukaryota</taxon>
        <taxon>Metazoa</taxon>
        <taxon>Ecdysozoa</taxon>
        <taxon>Nematoda</taxon>
        <taxon>Chromadorea</taxon>
        <taxon>Rhabditida</taxon>
        <taxon>Tylenchina</taxon>
        <taxon>Tylenchomorpha</taxon>
        <taxon>Aphelenchoidea</taxon>
        <taxon>Aphelenchoididae</taxon>
        <taxon>Bursaphelenchus</taxon>
    </lineage>
</organism>
<keyword evidence="4" id="KW-1185">Reference proteome</keyword>
<reference evidence="5" key="1">
    <citation type="submission" date="2016-11" db="UniProtKB">
        <authorList>
            <consortium name="WormBaseParasite"/>
        </authorList>
    </citation>
    <scope>IDENTIFICATION</scope>
</reference>
<gene>
    <name evidence="2" type="ORF">BXYJ_LOCUS9813</name>
</gene>
<evidence type="ECO:0000313" key="3">
    <source>
        <dbReference type="Proteomes" id="UP000095284"/>
    </source>
</evidence>
<evidence type="ECO:0000313" key="2">
    <source>
        <dbReference type="EMBL" id="CAD5227268.1"/>
    </source>
</evidence>
<sequence>MLSLLSLPSYQPQLFSLISRCWILLIVISCLPGCQGVTFYFGAEKTPLEQQNFATLAAKPNSLSNDELKSVYSFCNLLPLLQATGRMNMDKRSSETCTQLMKILKPIFDKRSTMKRSSNFEAEVPTHRIRTPGSRRISRPFFDLL</sequence>
<dbReference type="Proteomes" id="UP000095284">
    <property type="component" value="Unplaced"/>
</dbReference>
<dbReference type="AlphaFoldDB" id="A0A1I7S4S5"/>
<proteinExistence type="predicted"/>
<dbReference type="EMBL" id="CAJFDI010000004">
    <property type="protein sequence ID" value="CAD5227268.1"/>
    <property type="molecule type" value="Genomic_DNA"/>
</dbReference>
<evidence type="ECO:0000256" key="1">
    <source>
        <dbReference type="SAM" id="Phobius"/>
    </source>
</evidence>
<feature type="transmembrane region" description="Helical" evidence="1">
    <location>
        <begin position="21"/>
        <end position="43"/>
    </location>
</feature>
<dbReference type="EMBL" id="CAJFCV020000004">
    <property type="protein sequence ID" value="CAG9117344.1"/>
    <property type="molecule type" value="Genomic_DNA"/>
</dbReference>
<dbReference type="Proteomes" id="UP000659654">
    <property type="component" value="Unassembled WGS sequence"/>
</dbReference>
<evidence type="ECO:0000313" key="4">
    <source>
        <dbReference type="Proteomes" id="UP000659654"/>
    </source>
</evidence>
<dbReference type="Proteomes" id="UP000582659">
    <property type="component" value="Unassembled WGS sequence"/>
</dbReference>
<dbReference type="OrthoDB" id="5875209at2759"/>